<feature type="region of interest" description="Disordered" evidence="7">
    <location>
        <begin position="26"/>
        <end position="73"/>
    </location>
</feature>
<dbReference type="KEGG" id="amex:103036539"/>
<dbReference type="OMA" id="VYWKQIG"/>
<dbReference type="OrthoDB" id="8875908at2759"/>
<evidence type="ECO:0000256" key="7">
    <source>
        <dbReference type="SAM" id="MobiDB-lite"/>
    </source>
</evidence>
<evidence type="ECO:0000256" key="2">
    <source>
        <dbReference type="ARBA" id="ARBA00008326"/>
    </source>
</evidence>
<keyword evidence="4 8" id="KW-0732">Signal</keyword>
<evidence type="ECO:0000256" key="3">
    <source>
        <dbReference type="ARBA" id="ARBA00022525"/>
    </source>
</evidence>
<keyword evidence="3" id="KW-0964">Secreted</keyword>
<dbReference type="GeneID" id="103036539"/>
<protein>
    <submittedName>
        <fullName evidence="9">Fibroblast growth factor-binding protein 1</fullName>
    </submittedName>
</protein>
<comment type="caution">
    <text evidence="9">The sequence shown here is derived from an EMBL/GenBank/DDBJ whole genome shotgun (WGS) entry which is preliminary data.</text>
</comment>
<gene>
    <name evidence="9" type="primary">FGFBP1</name>
    <name evidence="9" type="ORF">AMEX_G13198</name>
</gene>
<reference evidence="9 10" key="1">
    <citation type="submission" date="2021-07" db="EMBL/GenBank/DDBJ databases">
        <authorList>
            <person name="Imarazene B."/>
            <person name="Zahm M."/>
            <person name="Klopp C."/>
            <person name="Cabau C."/>
            <person name="Beille S."/>
            <person name="Jouanno E."/>
            <person name="Castinel A."/>
            <person name="Lluch J."/>
            <person name="Gil L."/>
            <person name="Kuchtly C."/>
            <person name="Lopez Roques C."/>
            <person name="Donnadieu C."/>
            <person name="Parrinello H."/>
            <person name="Journot L."/>
            <person name="Du K."/>
            <person name="Schartl M."/>
            <person name="Retaux S."/>
            <person name="Guiguen Y."/>
        </authorList>
    </citation>
    <scope>NUCLEOTIDE SEQUENCE [LARGE SCALE GENOMIC DNA]</scope>
    <source>
        <strain evidence="9">Pach_M1</strain>
        <tissue evidence="9">Testis</tissue>
    </source>
</reference>
<accession>A0A8T2LMX7</accession>
<evidence type="ECO:0000313" key="10">
    <source>
        <dbReference type="Proteomes" id="UP000752171"/>
    </source>
</evidence>
<keyword evidence="6" id="KW-0340">Growth factor binding</keyword>
<dbReference type="GO" id="GO:0019838">
    <property type="term" value="F:growth factor binding"/>
    <property type="evidence" value="ECO:0007669"/>
    <property type="project" value="UniProtKB-KW"/>
</dbReference>
<dbReference type="GO" id="GO:0005576">
    <property type="term" value="C:extracellular region"/>
    <property type="evidence" value="ECO:0007669"/>
    <property type="project" value="UniProtKB-SubCell"/>
</dbReference>
<dbReference type="InterPro" id="IPR010510">
    <property type="entry name" value="FGF1-bd"/>
</dbReference>
<evidence type="ECO:0000256" key="5">
    <source>
        <dbReference type="ARBA" id="ARBA00023157"/>
    </source>
</evidence>
<evidence type="ECO:0000256" key="6">
    <source>
        <dbReference type="ARBA" id="ARBA00023183"/>
    </source>
</evidence>
<evidence type="ECO:0000256" key="8">
    <source>
        <dbReference type="SAM" id="SignalP"/>
    </source>
</evidence>
<organism evidence="9 10">
    <name type="scientific">Astyanax mexicanus</name>
    <name type="common">Blind cave fish</name>
    <name type="synonym">Astyanax fasciatus mexicanus</name>
    <dbReference type="NCBI Taxonomy" id="7994"/>
    <lineage>
        <taxon>Eukaryota</taxon>
        <taxon>Metazoa</taxon>
        <taxon>Chordata</taxon>
        <taxon>Craniata</taxon>
        <taxon>Vertebrata</taxon>
        <taxon>Euteleostomi</taxon>
        <taxon>Actinopterygii</taxon>
        <taxon>Neopterygii</taxon>
        <taxon>Teleostei</taxon>
        <taxon>Ostariophysi</taxon>
        <taxon>Characiformes</taxon>
        <taxon>Characoidei</taxon>
        <taxon>Acestrorhamphidae</taxon>
        <taxon>Acestrorhamphinae</taxon>
        <taxon>Astyanax</taxon>
    </lineage>
</organism>
<dbReference type="PANTHER" id="PTHR15258">
    <property type="entry name" value="FGF BINDING PROTEIN-RELATED"/>
    <property type="match status" value="1"/>
</dbReference>
<feature type="signal peptide" evidence="8">
    <location>
        <begin position="1"/>
        <end position="23"/>
    </location>
</feature>
<dbReference type="Proteomes" id="UP000752171">
    <property type="component" value="Unassembled WGS sequence"/>
</dbReference>
<sequence length="214" mass="23817">MLSLKATFLLLLLACLVQHFVQAEGRKGQQEGKGRGRAKHRDTTSPKPTLQNHHGTERRSRGSGGKAASKGRFSTKDKMRCTWVATGDRALVLSISCTKGNESFHCEYTANPGLCPQYESNSGTFWKQITRAMKKQKKLCRDPKALLKAGVCKSASKEAHFSLKTPAQDQRPPQSGKKDCKGLSDRNKLAREHCNSSWSSVCTFFFAMFENEEC</sequence>
<comment type="similarity">
    <text evidence="2">Belongs to the fibroblast growth factor-binding protein family.</text>
</comment>
<proteinExistence type="inferred from homology"/>
<keyword evidence="5" id="KW-1015">Disulfide bond</keyword>
<dbReference type="EMBL" id="JAICCE010000010">
    <property type="protein sequence ID" value="KAG9272234.1"/>
    <property type="molecule type" value="Genomic_DNA"/>
</dbReference>
<evidence type="ECO:0000256" key="1">
    <source>
        <dbReference type="ARBA" id="ARBA00004613"/>
    </source>
</evidence>
<feature type="chain" id="PRO_5035721608" evidence="8">
    <location>
        <begin position="24"/>
        <end position="214"/>
    </location>
</feature>
<comment type="subcellular location">
    <subcellularLocation>
        <location evidence="1">Secreted</location>
    </subcellularLocation>
</comment>
<evidence type="ECO:0000256" key="4">
    <source>
        <dbReference type="ARBA" id="ARBA00022729"/>
    </source>
</evidence>
<dbReference type="Pfam" id="PF06473">
    <property type="entry name" value="FGF-BP1"/>
    <property type="match status" value="1"/>
</dbReference>
<dbReference type="CTD" id="799002"/>
<dbReference type="GO" id="GO:0007267">
    <property type="term" value="P:cell-cell signaling"/>
    <property type="evidence" value="ECO:0007669"/>
    <property type="project" value="TreeGrafter"/>
</dbReference>
<dbReference type="AlphaFoldDB" id="A0A8T2LMX7"/>
<evidence type="ECO:0000313" key="9">
    <source>
        <dbReference type="EMBL" id="KAG9272234.1"/>
    </source>
</evidence>
<feature type="region of interest" description="Disordered" evidence="7">
    <location>
        <begin position="162"/>
        <end position="183"/>
    </location>
</feature>
<name>A0A8T2LMX7_ASTMX</name>
<dbReference type="PANTHER" id="PTHR15258:SF2">
    <property type="entry name" value="FIBROBLAST GROWTH FACTOR-BINDING PROTEIN 1"/>
    <property type="match status" value="1"/>
</dbReference>